<evidence type="ECO:0000256" key="8">
    <source>
        <dbReference type="PROSITE-ProRule" id="PRU01091"/>
    </source>
</evidence>
<dbReference type="Gene3D" id="1.10.10.10">
    <property type="entry name" value="Winged helix-like DNA-binding domain superfamily/Winged helix DNA-binding domain"/>
    <property type="match status" value="1"/>
</dbReference>
<evidence type="ECO:0000256" key="7">
    <source>
        <dbReference type="PROSITE-ProRule" id="PRU00169"/>
    </source>
</evidence>
<dbReference type="OrthoDB" id="9790442at2"/>
<dbReference type="EMBL" id="QYTW02000004">
    <property type="protein sequence ID" value="RST60539.1"/>
    <property type="molecule type" value="Genomic_DNA"/>
</dbReference>
<dbReference type="Pfam" id="PF00486">
    <property type="entry name" value="Trans_reg_C"/>
    <property type="match status" value="1"/>
</dbReference>
<reference evidence="11 12" key="1">
    <citation type="submission" date="2018-12" db="EMBL/GenBank/DDBJ databases">
        <authorList>
            <person name="Sun L."/>
            <person name="Chen Z."/>
        </authorList>
    </citation>
    <scope>NUCLEOTIDE SEQUENCE [LARGE SCALE GENOMIC DNA]</scope>
    <source>
        <strain evidence="11 12">LMG 29736</strain>
    </source>
</reference>
<gene>
    <name evidence="11" type="ORF">D5F11_006820</name>
</gene>
<dbReference type="InterPro" id="IPR001867">
    <property type="entry name" value="OmpR/PhoB-type_DNA-bd"/>
</dbReference>
<comment type="caution">
    <text evidence="11">The sequence shown here is derived from an EMBL/GenBank/DDBJ whole genome shotgun (WGS) entry which is preliminary data.</text>
</comment>
<dbReference type="InterPro" id="IPR001789">
    <property type="entry name" value="Sig_transdc_resp-reg_receiver"/>
</dbReference>
<proteinExistence type="predicted"/>
<dbReference type="SMART" id="SM00862">
    <property type="entry name" value="Trans_reg_C"/>
    <property type="match status" value="1"/>
</dbReference>
<feature type="domain" description="Response regulatory" evidence="9">
    <location>
        <begin position="2"/>
        <end position="116"/>
    </location>
</feature>
<sequence>MKILLAEDDSRLGKVLYHMLVKQGHQADYVQNGQDALDYAFITSYDVIILDWMMPKVNGLDACSKLRHHGYQGGIIILTAKDELDDIITGLDYGADDYIVKPFKMEELLARLRALSRRSDKPFEQELKAGNIVLDIASRRLLHSNEKIELTRNEFQFLEYLFRNKGRVLTREQIIERIWGYDSDVTDNALDALVKLVRKKVDIKGKPSVIQNVRGIGYKTRDDDA</sequence>
<dbReference type="Gene3D" id="6.10.250.690">
    <property type="match status" value="1"/>
</dbReference>
<organism evidence="11 12">
    <name type="scientific">Siminovitchia terrae</name>
    <name type="common">Bacillus terrae</name>
    <dbReference type="NCBI Taxonomy" id="1914933"/>
    <lineage>
        <taxon>Bacteria</taxon>
        <taxon>Bacillati</taxon>
        <taxon>Bacillota</taxon>
        <taxon>Bacilli</taxon>
        <taxon>Bacillales</taxon>
        <taxon>Bacillaceae</taxon>
        <taxon>Siminovitchia</taxon>
    </lineage>
</organism>
<dbReference type="PANTHER" id="PTHR48111">
    <property type="entry name" value="REGULATOR OF RPOS"/>
    <property type="match status" value="1"/>
</dbReference>
<dbReference type="InterPro" id="IPR011006">
    <property type="entry name" value="CheY-like_superfamily"/>
</dbReference>
<evidence type="ECO:0000256" key="5">
    <source>
        <dbReference type="ARBA" id="ARBA00023125"/>
    </source>
</evidence>
<dbReference type="InterPro" id="IPR016032">
    <property type="entry name" value="Sig_transdc_resp-reg_C-effctor"/>
</dbReference>
<dbReference type="RefSeq" id="WP_120115374.1">
    <property type="nucleotide sequence ID" value="NZ_BORI01000031.1"/>
</dbReference>
<dbReference type="GO" id="GO:0000156">
    <property type="term" value="F:phosphorelay response regulator activity"/>
    <property type="evidence" value="ECO:0007669"/>
    <property type="project" value="TreeGrafter"/>
</dbReference>
<keyword evidence="2 7" id="KW-0597">Phosphoprotein</keyword>
<keyword evidence="3" id="KW-0902">Two-component regulatory system</keyword>
<dbReference type="GO" id="GO:0005829">
    <property type="term" value="C:cytosol"/>
    <property type="evidence" value="ECO:0007669"/>
    <property type="project" value="TreeGrafter"/>
</dbReference>
<evidence type="ECO:0000256" key="4">
    <source>
        <dbReference type="ARBA" id="ARBA00023015"/>
    </source>
</evidence>
<feature type="DNA-binding region" description="OmpR/PhoB-type" evidence="8">
    <location>
        <begin position="124"/>
        <end position="222"/>
    </location>
</feature>
<evidence type="ECO:0000313" key="11">
    <source>
        <dbReference type="EMBL" id="RST60539.1"/>
    </source>
</evidence>
<feature type="modified residue" description="4-aspartylphosphate" evidence="7">
    <location>
        <position position="51"/>
    </location>
</feature>
<dbReference type="PROSITE" id="PS50110">
    <property type="entry name" value="RESPONSE_REGULATORY"/>
    <property type="match status" value="1"/>
</dbReference>
<keyword evidence="4" id="KW-0805">Transcription regulation</keyword>
<dbReference type="CDD" id="cd00383">
    <property type="entry name" value="trans_reg_C"/>
    <property type="match status" value="1"/>
</dbReference>
<evidence type="ECO:0000256" key="3">
    <source>
        <dbReference type="ARBA" id="ARBA00023012"/>
    </source>
</evidence>
<evidence type="ECO:0000256" key="2">
    <source>
        <dbReference type="ARBA" id="ARBA00022553"/>
    </source>
</evidence>
<dbReference type="GO" id="GO:0000976">
    <property type="term" value="F:transcription cis-regulatory region binding"/>
    <property type="evidence" value="ECO:0007669"/>
    <property type="project" value="TreeGrafter"/>
</dbReference>
<dbReference type="PROSITE" id="PS51755">
    <property type="entry name" value="OMPR_PHOB"/>
    <property type="match status" value="1"/>
</dbReference>
<dbReference type="InterPro" id="IPR036388">
    <property type="entry name" value="WH-like_DNA-bd_sf"/>
</dbReference>
<evidence type="ECO:0000256" key="6">
    <source>
        <dbReference type="ARBA" id="ARBA00023163"/>
    </source>
</evidence>
<dbReference type="SMART" id="SM00448">
    <property type="entry name" value="REC"/>
    <property type="match status" value="1"/>
</dbReference>
<dbReference type="Pfam" id="PF00072">
    <property type="entry name" value="Response_reg"/>
    <property type="match status" value="1"/>
</dbReference>
<keyword evidence="5 8" id="KW-0238">DNA-binding</keyword>
<name>A0A429XB04_SIMTE</name>
<dbReference type="GO" id="GO:0032993">
    <property type="term" value="C:protein-DNA complex"/>
    <property type="evidence" value="ECO:0007669"/>
    <property type="project" value="TreeGrafter"/>
</dbReference>
<dbReference type="GO" id="GO:0006355">
    <property type="term" value="P:regulation of DNA-templated transcription"/>
    <property type="evidence" value="ECO:0007669"/>
    <property type="project" value="InterPro"/>
</dbReference>
<keyword evidence="6" id="KW-0804">Transcription</keyword>
<evidence type="ECO:0000256" key="1">
    <source>
        <dbReference type="ARBA" id="ARBA00004496"/>
    </source>
</evidence>
<protein>
    <submittedName>
        <fullName evidence="11">Response regulator transcription factor</fullName>
    </submittedName>
</protein>
<dbReference type="PANTHER" id="PTHR48111:SF22">
    <property type="entry name" value="REGULATOR OF RPOS"/>
    <property type="match status" value="1"/>
</dbReference>
<dbReference type="Proteomes" id="UP000287296">
    <property type="component" value="Unassembled WGS sequence"/>
</dbReference>
<accession>A0A429XB04</accession>
<dbReference type="SUPFAM" id="SSF46894">
    <property type="entry name" value="C-terminal effector domain of the bipartite response regulators"/>
    <property type="match status" value="1"/>
</dbReference>
<evidence type="ECO:0000313" key="12">
    <source>
        <dbReference type="Proteomes" id="UP000287296"/>
    </source>
</evidence>
<dbReference type="SUPFAM" id="SSF52172">
    <property type="entry name" value="CheY-like"/>
    <property type="match status" value="1"/>
</dbReference>
<feature type="domain" description="OmpR/PhoB-type" evidence="10">
    <location>
        <begin position="124"/>
        <end position="222"/>
    </location>
</feature>
<dbReference type="AlphaFoldDB" id="A0A429XB04"/>
<comment type="subcellular location">
    <subcellularLocation>
        <location evidence="1">Cytoplasm</location>
    </subcellularLocation>
</comment>
<dbReference type="InterPro" id="IPR039420">
    <property type="entry name" value="WalR-like"/>
</dbReference>
<evidence type="ECO:0000259" key="10">
    <source>
        <dbReference type="PROSITE" id="PS51755"/>
    </source>
</evidence>
<dbReference type="Gene3D" id="3.40.50.2300">
    <property type="match status" value="1"/>
</dbReference>
<evidence type="ECO:0000259" key="9">
    <source>
        <dbReference type="PROSITE" id="PS50110"/>
    </source>
</evidence>